<name>A0A0G4K375_9GAMM</name>
<evidence type="ECO:0000313" key="1">
    <source>
        <dbReference type="EMBL" id="CPR21715.1"/>
    </source>
</evidence>
<dbReference type="AlphaFoldDB" id="A0A0G4K375"/>
<protein>
    <submittedName>
        <fullName evidence="1">Uncharacterized protein</fullName>
    </submittedName>
</protein>
<dbReference type="Proteomes" id="UP000044377">
    <property type="component" value="Unassembled WGS sequence"/>
</dbReference>
<dbReference type="EMBL" id="CGIG01000001">
    <property type="protein sequence ID" value="CPR21715.1"/>
    <property type="molecule type" value="Genomic_DNA"/>
</dbReference>
<keyword evidence="2" id="KW-1185">Reference proteome</keyword>
<sequence length="37" mass="4506">MMTKFCYLTFIIPALNSADFRDEENNNLLFLRENKHR</sequence>
<gene>
    <name evidence="1" type="ORF">BN1221_05042c</name>
</gene>
<organism evidence="1 2">
    <name type="scientific">Brenneria goodwinii</name>
    <dbReference type="NCBI Taxonomy" id="1109412"/>
    <lineage>
        <taxon>Bacteria</taxon>
        <taxon>Pseudomonadati</taxon>
        <taxon>Pseudomonadota</taxon>
        <taxon>Gammaproteobacteria</taxon>
        <taxon>Enterobacterales</taxon>
        <taxon>Pectobacteriaceae</taxon>
        <taxon>Brenneria</taxon>
    </lineage>
</organism>
<reference evidence="2" key="1">
    <citation type="submission" date="2015-01" db="EMBL/GenBank/DDBJ databases">
        <authorList>
            <person name="Paterson Steve"/>
        </authorList>
    </citation>
    <scope>NUCLEOTIDE SEQUENCE [LARGE SCALE GENOMIC DNA]</scope>
    <source>
        <strain evidence="2">OBR1</strain>
    </source>
</reference>
<proteinExistence type="predicted"/>
<accession>A0A0G4K375</accession>
<evidence type="ECO:0000313" key="2">
    <source>
        <dbReference type="Proteomes" id="UP000044377"/>
    </source>
</evidence>